<organism evidence="4 5">
    <name type="scientific">Candidatus Nitrohelix vancouverensis</name>
    <dbReference type="NCBI Taxonomy" id="2705534"/>
    <lineage>
        <taxon>Bacteria</taxon>
        <taxon>Pseudomonadati</taxon>
        <taxon>Nitrospinota/Tectimicrobiota group</taxon>
        <taxon>Nitrospinota</taxon>
        <taxon>Nitrospinia</taxon>
        <taxon>Nitrospinales</taxon>
        <taxon>Nitrospinaceae</taxon>
        <taxon>Candidatus Nitrohelix</taxon>
    </lineage>
</organism>
<evidence type="ECO:0000313" key="4">
    <source>
        <dbReference type="EMBL" id="QPJ65002.1"/>
    </source>
</evidence>
<dbReference type="AlphaFoldDB" id="A0A7T0C260"/>
<dbReference type="GO" id="GO:0050570">
    <property type="term" value="F:4-hydroxythreonine-4-phosphate dehydrogenase activity"/>
    <property type="evidence" value="ECO:0007669"/>
    <property type="project" value="UniProtKB-EC"/>
</dbReference>
<evidence type="ECO:0000256" key="1">
    <source>
        <dbReference type="ARBA" id="ARBA00022723"/>
    </source>
</evidence>
<dbReference type="EC" id="1.1.1.262" evidence="4"/>
<evidence type="ECO:0000256" key="2">
    <source>
        <dbReference type="ARBA" id="ARBA00023002"/>
    </source>
</evidence>
<reference evidence="5" key="1">
    <citation type="submission" date="2020-02" db="EMBL/GenBank/DDBJ databases">
        <title>Genomic and physiological characterization of two novel Nitrospinaceae genera.</title>
        <authorList>
            <person name="Mueller A.J."/>
            <person name="Jung M.-Y."/>
            <person name="Strachan C.R."/>
            <person name="Herbold C.W."/>
            <person name="Kirkegaard R.H."/>
            <person name="Daims H."/>
        </authorList>
    </citation>
    <scope>NUCLEOTIDE SEQUENCE [LARGE SCALE GENOMIC DNA]</scope>
</reference>
<dbReference type="PANTHER" id="PTHR30004:SF6">
    <property type="entry name" value="D-THREONATE 4-PHOSPHATE DEHYDROGENASE"/>
    <property type="match status" value="1"/>
</dbReference>
<dbReference type="PANTHER" id="PTHR30004">
    <property type="entry name" value="4-HYDROXYTHREONINE-4-PHOSPHATE DEHYDROGENASE"/>
    <property type="match status" value="1"/>
</dbReference>
<evidence type="ECO:0000256" key="3">
    <source>
        <dbReference type="ARBA" id="ARBA00023027"/>
    </source>
</evidence>
<sequence length="329" mass="35518">MESLPRIVISMGDPAGVGPEIIAKAFAEPQIRPYHATVVGDASIMQQALERWAPRLTIHRVDSTQDEVQSDALNLIDLNNVSSLPTGPSREGGSASVEYIQVAVREAMERRADAIVTAPISKESIHLAGHFYPGHTELLAHLTGTPRTALMLTGRRLRVVLATTHAPLSQVSQILTQETLVETLRMTHHWLSCFVTDTPRIAVLGLNPHCGDGGIFGDEEARVIVPAMEQARSMGIPSEGPFPADAFFSRNPECDAVIAMYHDQGMVPIKMEAQGQAVNITLGLPIIRTSVDHGTAFDIAWKGTASAQSMQHVMRSASKLASAQALSKQ</sequence>
<dbReference type="GO" id="GO:0051287">
    <property type="term" value="F:NAD binding"/>
    <property type="evidence" value="ECO:0007669"/>
    <property type="project" value="InterPro"/>
</dbReference>
<protein>
    <submittedName>
        <fullName evidence="4">4-hydroxythreonine-4-phosphate dehydrogenase PdxA</fullName>
        <ecNumber evidence="4">1.1.1.262</ecNumber>
    </submittedName>
</protein>
<dbReference type="NCBIfam" id="TIGR00557">
    <property type="entry name" value="pdxA"/>
    <property type="match status" value="1"/>
</dbReference>
<evidence type="ECO:0000313" key="5">
    <source>
        <dbReference type="Proteomes" id="UP000594464"/>
    </source>
</evidence>
<name>A0A7T0C260_9BACT</name>
<dbReference type="Proteomes" id="UP000594464">
    <property type="component" value="Chromosome"/>
</dbReference>
<keyword evidence="3" id="KW-0520">NAD</keyword>
<dbReference type="EMBL" id="CP048620">
    <property type="protein sequence ID" value="QPJ65002.1"/>
    <property type="molecule type" value="Genomic_DNA"/>
</dbReference>
<keyword evidence="1" id="KW-0479">Metal-binding</keyword>
<dbReference type="Pfam" id="PF04166">
    <property type="entry name" value="PdxA"/>
    <property type="match status" value="1"/>
</dbReference>
<accession>A0A7T0C260</accession>
<dbReference type="InterPro" id="IPR005255">
    <property type="entry name" value="PdxA_fam"/>
</dbReference>
<dbReference type="GO" id="GO:0046872">
    <property type="term" value="F:metal ion binding"/>
    <property type="evidence" value="ECO:0007669"/>
    <property type="project" value="UniProtKB-KW"/>
</dbReference>
<dbReference type="Gene3D" id="3.40.718.10">
    <property type="entry name" value="Isopropylmalate Dehydrogenase"/>
    <property type="match status" value="1"/>
</dbReference>
<dbReference type="KEGG" id="nva:G3M78_06210"/>
<dbReference type="SUPFAM" id="SSF53659">
    <property type="entry name" value="Isocitrate/Isopropylmalate dehydrogenase-like"/>
    <property type="match status" value="1"/>
</dbReference>
<proteinExistence type="predicted"/>
<keyword evidence="2 4" id="KW-0560">Oxidoreductase</keyword>
<gene>
    <name evidence="4" type="primary">pdxA</name>
    <name evidence="4" type="ORF">G3M78_06210</name>
</gene>